<dbReference type="Proteomes" id="UP000315103">
    <property type="component" value="Unassembled WGS sequence"/>
</dbReference>
<gene>
    <name evidence="3" type="ORF">FO441_08855</name>
</gene>
<dbReference type="EMBL" id="VMSJ01000003">
    <property type="protein sequence ID" value="TVT27804.1"/>
    <property type="molecule type" value="Genomic_DNA"/>
</dbReference>
<keyword evidence="2" id="KW-1133">Transmembrane helix</keyword>
<evidence type="ECO:0000256" key="1">
    <source>
        <dbReference type="SAM" id="MobiDB-lite"/>
    </source>
</evidence>
<accession>A0A558AU56</accession>
<feature type="compositionally biased region" description="Basic and acidic residues" evidence="1">
    <location>
        <begin position="71"/>
        <end position="92"/>
    </location>
</feature>
<comment type="caution">
    <text evidence="3">The sequence shown here is derived from an EMBL/GenBank/DDBJ whole genome shotgun (WGS) entry which is preliminary data.</text>
</comment>
<evidence type="ECO:0000313" key="3">
    <source>
        <dbReference type="EMBL" id="TVT27804.1"/>
    </source>
</evidence>
<feature type="transmembrane region" description="Helical" evidence="2">
    <location>
        <begin position="7"/>
        <end position="34"/>
    </location>
</feature>
<dbReference type="PANTHER" id="PTHR37304:SF1">
    <property type="entry name" value="MEMBRANE PROTEIN"/>
    <property type="match status" value="1"/>
</dbReference>
<evidence type="ECO:0000256" key="2">
    <source>
        <dbReference type="SAM" id="Phobius"/>
    </source>
</evidence>
<keyword evidence="2" id="KW-0812">Transmembrane</keyword>
<dbReference type="Pfam" id="PF04070">
    <property type="entry name" value="DUF378"/>
    <property type="match status" value="1"/>
</dbReference>
<feature type="compositionally biased region" description="Basic and acidic residues" evidence="1">
    <location>
        <begin position="116"/>
        <end position="133"/>
    </location>
</feature>
<evidence type="ECO:0000313" key="4">
    <source>
        <dbReference type="Proteomes" id="UP000315103"/>
    </source>
</evidence>
<organism evidence="3 4">
    <name type="scientific">Salinicoccus cyprini</name>
    <dbReference type="NCBI Taxonomy" id="2493691"/>
    <lineage>
        <taxon>Bacteria</taxon>
        <taxon>Bacillati</taxon>
        <taxon>Bacillota</taxon>
        <taxon>Bacilli</taxon>
        <taxon>Bacillales</taxon>
        <taxon>Staphylococcaceae</taxon>
        <taxon>Salinicoccus</taxon>
    </lineage>
</organism>
<keyword evidence="2" id="KW-0472">Membrane</keyword>
<sequence length="133" mass="14578">MKALDILALVLLIVGGLNWLLVGLFEFDLVASIFGGQDAILSKVVYILVGLAALYCLKFFGMITDDGARREAHHDDVNHKPAADPATHRTADDTPGTRPVLENEENTRTDGTVNDRTTDDATARRRTDDTDRV</sequence>
<dbReference type="AlphaFoldDB" id="A0A558AU56"/>
<name>A0A558AU56_9STAP</name>
<dbReference type="OrthoDB" id="9812136at2"/>
<feature type="region of interest" description="Disordered" evidence="1">
    <location>
        <begin position="71"/>
        <end position="133"/>
    </location>
</feature>
<reference evidence="3 4" key="1">
    <citation type="submission" date="2019-07" db="EMBL/GenBank/DDBJ databases">
        <title>Salinicoccus cyprini sp. nov., isolated from gastro-intestinal tract of mirror carp, Cyprinus carpio var. specularis, collected from Gobind Sagar Reservoir, Himachal Pradesh, India.</title>
        <authorList>
            <person name="Talwar C."/>
            <person name="Singh A.K."/>
            <person name="Lal R."/>
            <person name="Negi R.K."/>
        </authorList>
    </citation>
    <scope>NUCLEOTIDE SEQUENCE [LARGE SCALE GENOMIC DNA]</scope>
    <source>
        <strain evidence="3 4">CT19</strain>
    </source>
</reference>
<dbReference type="PANTHER" id="PTHR37304">
    <property type="entry name" value="MEMBRANE PROTEIN-RELATED"/>
    <property type="match status" value="1"/>
</dbReference>
<keyword evidence="4" id="KW-1185">Reference proteome</keyword>
<dbReference type="RefSeq" id="WP_145288844.1">
    <property type="nucleotide sequence ID" value="NZ_VMSJ01000003.1"/>
</dbReference>
<feature type="transmembrane region" description="Helical" evidence="2">
    <location>
        <begin position="40"/>
        <end position="60"/>
    </location>
</feature>
<proteinExistence type="predicted"/>
<dbReference type="InterPro" id="IPR007211">
    <property type="entry name" value="DUF378"/>
</dbReference>
<protein>
    <submittedName>
        <fullName evidence="3">DUF378 domain-containing protein</fullName>
    </submittedName>
</protein>